<dbReference type="RefSeq" id="WP_010380285.1">
    <property type="nucleotide sequence ID" value="NZ_AHCD03000044.1"/>
</dbReference>
<sequence>MCFELTSCKSFLACAISLALIGCSGSNDEKEAKSKLVTEDQKVIVKTTETRTITAIDGYLVNATVCDDQNDNLVCDTGEEIRVKDSTGKTQVLTTNVKGQAEVPADANVIIKVIGEQTYDTDFDLHADQTYTLLAHSDTDIISPFTTLAALKNVDMDTLAAELNLNADLIKGDFVLAKSGADPLTAAESRRIHLVARSIVKLLPEHFSSFKDDASLSDELVGETVGLVQYAQQMTLDDIDMLVLEKTEDGQAWAAHRVIETSYPLPDTRDLEDELEQDEGRWYMGSTSAGRFAREGVKQLVMHDGVALVGDESIPYQVNRSVIVMGDKEIDVFETLDGLLLALDNSVGDLIFFSKYYDASTDLAGKFSAQALIAEPLYMIVKDNDNAHGDASLKRVELNVIEHTFKADGTGTLKYKGEDESIDTQWSVTDEGALKVQFNSAGAWVTETYYRSPSTHEVFVARAEMATTQPVIATYDKDSALLILQMLEVYYTLIESS</sequence>
<evidence type="ECO:0000313" key="1">
    <source>
        <dbReference type="EMBL" id="KAF7781497.1"/>
    </source>
</evidence>
<dbReference type="Proteomes" id="UP000016480">
    <property type="component" value="Unassembled WGS sequence"/>
</dbReference>
<protein>
    <submittedName>
        <fullName evidence="1">Uncharacterized protein</fullName>
    </submittedName>
</protein>
<name>A0A8T0C2D2_9GAMM</name>
<reference evidence="1 2" key="1">
    <citation type="journal article" date="2012" name="J. Bacteriol.">
        <title>Genome sequence of the cycloprodigiosin-producing bacterial strain Pseudoalteromonas rubra ATCC 29570(T).</title>
        <authorList>
            <person name="Xie B.B."/>
            <person name="Shu Y.L."/>
            <person name="Qin Q.L."/>
            <person name="Rong J.C."/>
            <person name="Zhang X.Y."/>
            <person name="Chen X.L."/>
            <person name="Zhou B.C."/>
            <person name="Zhang Y.Z."/>
        </authorList>
    </citation>
    <scope>NUCLEOTIDE SEQUENCE [LARGE SCALE GENOMIC DNA]</scope>
    <source>
        <strain evidence="1 2">DSM 6842</strain>
    </source>
</reference>
<proteinExistence type="predicted"/>
<comment type="caution">
    <text evidence="1">The sequence shown here is derived from an EMBL/GenBank/DDBJ whole genome shotgun (WGS) entry which is preliminary data.</text>
</comment>
<gene>
    <name evidence="1" type="ORF">PRUB_b0734</name>
</gene>
<dbReference type="AlphaFoldDB" id="A0A8T0C2D2"/>
<dbReference type="GeneID" id="61360385"/>
<evidence type="ECO:0000313" key="2">
    <source>
        <dbReference type="Proteomes" id="UP000016480"/>
    </source>
</evidence>
<accession>A0A8T0C2D2</accession>
<dbReference type="EMBL" id="AHCD03000044">
    <property type="protein sequence ID" value="KAF7781497.1"/>
    <property type="molecule type" value="Genomic_DNA"/>
</dbReference>
<organism evidence="1 2">
    <name type="scientific">Pseudoalteromonas rubra</name>
    <dbReference type="NCBI Taxonomy" id="43658"/>
    <lineage>
        <taxon>Bacteria</taxon>
        <taxon>Pseudomonadati</taxon>
        <taxon>Pseudomonadota</taxon>
        <taxon>Gammaproteobacteria</taxon>
        <taxon>Alteromonadales</taxon>
        <taxon>Pseudoalteromonadaceae</taxon>
        <taxon>Pseudoalteromonas</taxon>
    </lineage>
</organism>